<keyword evidence="4" id="KW-1185">Reference proteome</keyword>
<keyword evidence="1" id="KW-0472">Membrane</keyword>
<reference evidence="3" key="1">
    <citation type="submission" date="2022-08" db="EMBL/GenBank/DDBJ databases">
        <title>Novel Bdellovibrio Species Isolated from Svalbard: Designation Bdellovibrio svalbardensis.</title>
        <authorList>
            <person name="Mitchell R.J."/>
            <person name="Choi S.Y."/>
        </authorList>
    </citation>
    <scope>NUCLEOTIDE SEQUENCE</scope>
    <source>
        <strain evidence="3">PAP01</strain>
    </source>
</reference>
<evidence type="ECO:0000256" key="2">
    <source>
        <dbReference type="SAM" id="SignalP"/>
    </source>
</evidence>
<evidence type="ECO:0000313" key="4">
    <source>
        <dbReference type="Proteomes" id="UP001152321"/>
    </source>
</evidence>
<dbReference type="EMBL" id="JANRMI010000001">
    <property type="protein sequence ID" value="MDG0814794.1"/>
    <property type="molecule type" value="Genomic_DNA"/>
</dbReference>
<feature type="signal peptide" evidence="2">
    <location>
        <begin position="1"/>
        <end position="23"/>
    </location>
</feature>
<protein>
    <submittedName>
        <fullName evidence="3">Uncharacterized protein</fullName>
    </submittedName>
</protein>
<organism evidence="3 4">
    <name type="scientific">Bdellovibrio svalbardensis</name>
    <dbReference type="NCBI Taxonomy" id="2972972"/>
    <lineage>
        <taxon>Bacteria</taxon>
        <taxon>Pseudomonadati</taxon>
        <taxon>Bdellovibrionota</taxon>
        <taxon>Bdellovibrionia</taxon>
        <taxon>Bdellovibrionales</taxon>
        <taxon>Pseudobdellovibrionaceae</taxon>
        <taxon>Bdellovibrio</taxon>
    </lineage>
</organism>
<dbReference type="RefSeq" id="WP_277576279.1">
    <property type="nucleotide sequence ID" value="NZ_JANRMI010000001.1"/>
</dbReference>
<accession>A0ABT6DE39</accession>
<feature type="chain" id="PRO_5045447958" evidence="2">
    <location>
        <begin position="24"/>
        <end position="948"/>
    </location>
</feature>
<gene>
    <name evidence="3" type="ORF">NWE73_00355</name>
</gene>
<evidence type="ECO:0000313" key="3">
    <source>
        <dbReference type="EMBL" id="MDG0814794.1"/>
    </source>
</evidence>
<feature type="transmembrane region" description="Helical" evidence="1">
    <location>
        <begin position="117"/>
        <end position="134"/>
    </location>
</feature>
<keyword evidence="1" id="KW-0812">Transmembrane</keyword>
<name>A0ABT6DE39_9BACT</name>
<proteinExistence type="predicted"/>
<keyword evidence="1" id="KW-1133">Transmembrane helix</keyword>
<keyword evidence="2" id="KW-0732">Signal</keyword>
<feature type="transmembrane region" description="Helical" evidence="1">
    <location>
        <begin position="154"/>
        <end position="176"/>
    </location>
</feature>
<sequence>MKWFSKILVSIALFNIAIGPAFAGNMTDADKAKMSQYRDYLEPMGYRLVVDEDTKKAMVYDKTSNKLAMEIPFGEEANLRKFSPKSLNRMLLDEMVRIKGAGKAAFSHSMKALPTESLIFFVAMGAVVAGQLIANYSQNPIAMKQHIEHQLSPIGVFGFFAFMASQGLTSNVLAMYMTNPKFHHMIPYLGMTVGAFVQSYLSQIASDPNVMACGKVMMGGTVSQKDQEAGIDADPCAKAYEYLVLKKKIWEFAPGIVSMLASSALAGFGQAMVTRAVLKLTGVDIALWLMPGSMQLKGVRLLVVKGLQISAFIAIDAWLNRKVVYAWKNFFDGADFNDMNKNLVTQVNDLKKSQWSTSNKELQGQIKNFRSKMAEWRMMNLSEVYEAHQAWSENLHQLTSMYNSSYAFYNAFVNEVRNARFDQQPLKPLLVSYPLNGVPAKGLEAGKEDLYFQSPKMLENWQADTVADVVAFIDQLTNGKDAKYLYPPEAKKLKAIRDLLASDDRMKMGEGLALLNSELQIAVQNLAGSRHFPTMLSEIKKQLGRPDPMLEPGRGFLATYEIAPSTAENFKGTSYYRQVGVFYTPHMTDYLMMQMICGPDTEKGEKAVKNSRGFPSVFLPPQLKSSNDDFGSVCDSWSSRVPAEQIYRWPIKAENKKQYKGFLSYLVDNARPGVVGTADTAAFPQWWVKTTESQMQAAFEEYAKGYDGIVANMMRTIYRQERNSYSNVFAKYWDKIGNSTKNIFDKGFWGEVRDDKATFNRGPISNGAMNSAFQEERVYLSILNELLAPTAKYSLDLATILTKTPTQAQLKEVENQFAALNGMIQQIKVTQKDGRDVIQSNLENYQLEEQLQKIQAALTQVSSALGVGDAAAGALVQLSPAQQEVAVSCLENLQALASEVMMYGSMANAVSWEKIRNIKQANIQQKKFNNEVQERLAAMRGMTMPGKP</sequence>
<dbReference type="Proteomes" id="UP001152321">
    <property type="component" value="Unassembled WGS sequence"/>
</dbReference>
<comment type="caution">
    <text evidence="3">The sequence shown here is derived from an EMBL/GenBank/DDBJ whole genome shotgun (WGS) entry which is preliminary data.</text>
</comment>
<evidence type="ECO:0000256" key="1">
    <source>
        <dbReference type="SAM" id="Phobius"/>
    </source>
</evidence>